<reference evidence="2" key="1">
    <citation type="submission" date="2014-09" db="EMBL/GenBank/DDBJ databases">
        <authorList>
            <person name="Mudge J."/>
            <person name="Ramaraj T."/>
            <person name="Lindquist I.E."/>
            <person name="Bharti A.K."/>
            <person name="Sundararajan A."/>
            <person name="Cameron C.T."/>
            <person name="Woodward J.E."/>
            <person name="May G.D."/>
            <person name="Brubaker C."/>
            <person name="Broadhvest J."/>
            <person name="Wilkins T.A."/>
        </authorList>
    </citation>
    <scope>NUCLEOTIDE SEQUENCE</scope>
    <source>
        <strain evidence="2">cv. AKA8401</strain>
    </source>
</reference>
<keyword evidence="2" id="KW-1185">Reference proteome</keyword>
<name>A0A0B0NWS6_GOSAR</name>
<dbReference type="AlphaFoldDB" id="A0A0B0NWS6"/>
<gene>
    <name evidence="1" type="ORF">F383_22208</name>
</gene>
<dbReference type="EMBL" id="KN407531">
    <property type="protein sequence ID" value="KHG17112.1"/>
    <property type="molecule type" value="Genomic_DNA"/>
</dbReference>
<evidence type="ECO:0000313" key="1">
    <source>
        <dbReference type="EMBL" id="KHG17112.1"/>
    </source>
</evidence>
<accession>A0A0B0NWS6</accession>
<organism evidence="1 2">
    <name type="scientific">Gossypium arboreum</name>
    <name type="common">Tree cotton</name>
    <name type="synonym">Gossypium nanking</name>
    <dbReference type="NCBI Taxonomy" id="29729"/>
    <lineage>
        <taxon>Eukaryota</taxon>
        <taxon>Viridiplantae</taxon>
        <taxon>Streptophyta</taxon>
        <taxon>Embryophyta</taxon>
        <taxon>Tracheophyta</taxon>
        <taxon>Spermatophyta</taxon>
        <taxon>Magnoliopsida</taxon>
        <taxon>eudicotyledons</taxon>
        <taxon>Gunneridae</taxon>
        <taxon>Pentapetalae</taxon>
        <taxon>rosids</taxon>
        <taxon>malvids</taxon>
        <taxon>Malvales</taxon>
        <taxon>Malvaceae</taxon>
        <taxon>Malvoideae</taxon>
        <taxon>Gossypium</taxon>
    </lineage>
</organism>
<proteinExistence type="predicted"/>
<dbReference type="Proteomes" id="UP000032142">
    <property type="component" value="Unassembled WGS sequence"/>
</dbReference>
<protein>
    <submittedName>
        <fullName evidence="1">Uncharacterized protein</fullName>
    </submittedName>
</protein>
<sequence length="71" mass="8110">MFVFITVFEQMTLASSFRITNPKHNSFLWLLKAASKFIFNLDPISATHLSTHTLLSEEHSRNRCSLISAPD</sequence>
<evidence type="ECO:0000313" key="2">
    <source>
        <dbReference type="Proteomes" id="UP000032142"/>
    </source>
</evidence>